<dbReference type="Pfam" id="PF01040">
    <property type="entry name" value="UbiA"/>
    <property type="match status" value="1"/>
</dbReference>
<keyword evidence="4 5" id="KW-0472">Membrane</keyword>
<feature type="transmembrane region" description="Helical" evidence="5">
    <location>
        <begin position="42"/>
        <end position="61"/>
    </location>
</feature>
<dbReference type="GO" id="GO:0016765">
    <property type="term" value="F:transferase activity, transferring alkyl or aryl (other than methyl) groups"/>
    <property type="evidence" value="ECO:0007669"/>
    <property type="project" value="InterPro"/>
</dbReference>
<comment type="subcellular location">
    <subcellularLocation>
        <location evidence="1">Membrane</location>
        <topology evidence="1">Multi-pass membrane protein</topology>
    </subcellularLocation>
</comment>
<evidence type="ECO:0000256" key="3">
    <source>
        <dbReference type="ARBA" id="ARBA00022989"/>
    </source>
</evidence>
<feature type="transmembrane region" description="Helical" evidence="5">
    <location>
        <begin position="260"/>
        <end position="282"/>
    </location>
</feature>
<dbReference type="EMBL" id="CAEZSG010000002">
    <property type="protein sequence ID" value="CAB4530609.1"/>
    <property type="molecule type" value="Genomic_DNA"/>
</dbReference>
<accession>A0A6J6AX41</accession>
<feature type="transmembrane region" description="Helical" evidence="5">
    <location>
        <begin position="211"/>
        <end position="240"/>
    </location>
</feature>
<dbReference type="Gene3D" id="1.10.357.140">
    <property type="entry name" value="UbiA prenyltransferase"/>
    <property type="match status" value="1"/>
</dbReference>
<evidence type="ECO:0000313" key="7">
    <source>
        <dbReference type="EMBL" id="CAB4581639.1"/>
    </source>
</evidence>
<reference evidence="6" key="1">
    <citation type="submission" date="2020-05" db="EMBL/GenBank/DDBJ databases">
        <authorList>
            <person name="Chiriac C."/>
            <person name="Salcher M."/>
            <person name="Ghai R."/>
            <person name="Kavagutti S V."/>
        </authorList>
    </citation>
    <scope>NUCLEOTIDE SEQUENCE</scope>
</reference>
<feature type="transmembrane region" description="Helical" evidence="5">
    <location>
        <begin position="146"/>
        <end position="172"/>
    </location>
</feature>
<gene>
    <name evidence="6" type="ORF">UFOPK1413_00017</name>
    <name evidence="7" type="ORF">UFOPK1767_00370</name>
</gene>
<dbReference type="InterPro" id="IPR050475">
    <property type="entry name" value="Prenyltransferase_related"/>
</dbReference>
<dbReference type="PANTHER" id="PTHR42723:SF1">
    <property type="entry name" value="CHLOROPHYLL SYNTHASE, CHLOROPLASTIC"/>
    <property type="match status" value="1"/>
</dbReference>
<dbReference type="InterPro" id="IPR044878">
    <property type="entry name" value="UbiA_sf"/>
</dbReference>
<evidence type="ECO:0000256" key="4">
    <source>
        <dbReference type="ARBA" id="ARBA00023136"/>
    </source>
</evidence>
<evidence type="ECO:0000313" key="6">
    <source>
        <dbReference type="EMBL" id="CAB4530609.1"/>
    </source>
</evidence>
<feature type="transmembrane region" description="Helical" evidence="5">
    <location>
        <begin position="15"/>
        <end position="36"/>
    </location>
</feature>
<name>A0A6J6AX41_9ZZZZ</name>
<keyword evidence="3 5" id="KW-1133">Transmembrane helix</keyword>
<dbReference type="CDD" id="cd13966">
    <property type="entry name" value="PT_UbiA_4"/>
    <property type="match status" value="1"/>
</dbReference>
<evidence type="ECO:0000256" key="5">
    <source>
        <dbReference type="SAM" id="Phobius"/>
    </source>
</evidence>
<dbReference type="GO" id="GO:0016020">
    <property type="term" value="C:membrane"/>
    <property type="evidence" value="ECO:0007669"/>
    <property type="project" value="UniProtKB-SubCell"/>
</dbReference>
<dbReference type="AlphaFoldDB" id="A0A6J6AX41"/>
<dbReference type="NCBIfam" id="NF010119">
    <property type="entry name" value="PRK13595.1"/>
    <property type="match status" value="1"/>
</dbReference>
<feature type="transmembrane region" description="Helical" evidence="5">
    <location>
        <begin position="88"/>
        <end position="117"/>
    </location>
</feature>
<organism evidence="6">
    <name type="scientific">freshwater metagenome</name>
    <dbReference type="NCBI Taxonomy" id="449393"/>
    <lineage>
        <taxon>unclassified sequences</taxon>
        <taxon>metagenomes</taxon>
        <taxon>ecological metagenomes</taxon>
    </lineage>
</organism>
<dbReference type="PANTHER" id="PTHR42723">
    <property type="entry name" value="CHLOROPHYLL SYNTHASE"/>
    <property type="match status" value="1"/>
</dbReference>
<dbReference type="InterPro" id="IPR000537">
    <property type="entry name" value="UbiA_prenyltransferase"/>
</dbReference>
<evidence type="ECO:0000256" key="1">
    <source>
        <dbReference type="ARBA" id="ARBA00004141"/>
    </source>
</evidence>
<dbReference type="EMBL" id="CAEZTZ010000031">
    <property type="protein sequence ID" value="CAB4581639.1"/>
    <property type="molecule type" value="Genomic_DNA"/>
</dbReference>
<evidence type="ECO:0000256" key="2">
    <source>
        <dbReference type="ARBA" id="ARBA00022692"/>
    </source>
</evidence>
<proteinExistence type="predicted"/>
<keyword evidence="2 5" id="KW-0812">Transmembrane</keyword>
<protein>
    <submittedName>
        <fullName evidence="6">Unannotated protein</fullName>
    </submittedName>
</protein>
<sequence length="283" mass="31241">MGIVLRRLTEISRPVLWVNTIGTTVVGMWLAGYLWTWEILPILVWVTLPFNLLIYGINDIYDQDTDAENDRKGGFGGAKIKPSEVRMINWGVVLLNVPFLVYFAITVPLAAFLWMLAYSFSFWQYSSTPLRFKARPVWDSVSNADYAFPLAFVPLALGVEPMWPAVIGLMAWSMAKHVYDAIQDIDEDAAAGIVTTAVKFGVKGSLVWSGAWWIVSTVAFAIVNPPVAIVSGVISGWLLVANWRTPTSLEAKRLYKFSVAFPYVAGAVAGVQLVTGITLGLYP</sequence>